<reference evidence="1 2" key="1">
    <citation type="journal article" date="2018" name="Mol. Ecol.">
        <title>The obligate alkalophilic soda-lake fungus Sodiomyces alkalinus has shifted to a protein diet.</title>
        <authorList>
            <person name="Grum-Grzhimaylo A.A."/>
            <person name="Falkoski D.L."/>
            <person name="van den Heuvel J."/>
            <person name="Valero-Jimenez C.A."/>
            <person name="Min B."/>
            <person name="Choi I.G."/>
            <person name="Lipzen A."/>
            <person name="Daum C.G."/>
            <person name="Aanen D.K."/>
            <person name="Tsang A."/>
            <person name="Henrissat B."/>
            <person name="Bilanenko E.N."/>
            <person name="de Vries R.P."/>
            <person name="van Kan J.A.L."/>
            <person name="Grigoriev I.V."/>
            <person name="Debets A.J.M."/>
        </authorList>
    </citation>
    <scope>NUCLEOTIDE SEQUENCE [LARGE SCALE GENOMIC DNA]</scope>
    <source>
        <strain evidence="1 2">F11</strain>
    </source>
</reference>
<protein>
    <submittedName>
        <fullName evidence="1">Uncharacterized protein</fullName>
    </submittedName>
</protein>
<name>A0A3N2PZQ4_SODAK</name>
<keyword evidence="2" id="KW-1185">Reference proteome</keyword>
<accession>A0A3N2PZQ4</accession>
<dbReference type="EMBL" id="ML119053">
    <property type="protein sequence ID" value="ROT39994.1"/>
    <property type="molecule type" value="Genomic_DNA"/>
</dbReference>
<evidence type="ECO:0000313" key="2">
    <source>
        <dbReference type="Proteomes" id="UP000272025"/>
    </source>
</evidence>
<gene>
    <name evidence="1" type="ORF">SODALDRAFT_143145</name>
</gene>
<dbReference type="RefSeq" id="XP_028467800.1">
    <property type="nucleotide sequence ID" value="XM_028606812.1"/>
</dbReference>
<dbReference type="AlphaFoldDB" id="A0A3N2PZQ4"/>
<dbReference type="GeneID" id="39575290"/>
<evidence type="ECO:0000313" key="1">
    <source>
        <dbReference type="EMBL" id="ROT39994.1"/>
    </source>
</evidence>
<sequence length="164" mass="17665">MRPSKDVQCSMPFCNPPVVPASKRAIEMLAVEFGIWAVSPISSSGGSSHPYMMIHTYFSLPPCFTPAFLLLPIPGIFRASRGRADCQQGKLKISWKSSRSLPTKKVSAGLLRICIQSGRAVCMQGVGSGKGRLTSDGAMVGTRWERGGGIDLFSHEQGVVQVHT</sequence>
<dbReference type="Proteomes" id="UP000272025">
    <property type="component" value="Unassembled WGS sequence"/>
</dbReference>
<proteinExistence type="predicted"/>
<organism evidence="1 2">
    <name type="scientific">Sodiomyces alkalinus (strain CBS 110278 / VKM F-3762 / F11)</name>
    <name type="common">Alkaliphilic filamentous fungus</name>
    <dbReference type="NCBI Taxonomy" id="1314773"/>
    <lineage>
        <taxon>Eukaryota</taxon>
        <taxon>Fungi</taxon>
        <taxon>Dikarya</taxon>
        <taxon>Ascomycota</taxon>
        <taxon>Pezizomycotina</taxon>
        <taxon>Sordariomycetes</taxon>
        <taxon>Hypocreomycetidae</taxon>
        <taxon>Glomerellales</taxon>
        <taxon>Plectosphaerellaceae</taxon>
        <taxon>Sodiomyces</taxon>
    </lineage>
</organism>